<protein>
    <submittedName>
        <fullName evidence="1">Uncharacterized protein</fullName>
    </submittedName>
</protein>
<gene>
    <name evidence="1" type="ORF">BJP37_02355</name>
</gene>
<dbReference type="AlphaFoldDB" id="A0A1U7MWM0"/>
<comment type="caution">
    <text evidence="1">The sequence shown here is derived from an EMBL/GenBank/DDBJ whole genome shotgun (WGS) entry which is preliminary data.</text>
</comment>
<evidence type="ECO:0000313" key="2">
    <source>
        <dbReference type="Proteomes" id="UP000186657"/>
    </source>
</evidence>
<dbReference type="EMBL" id="MKZS01000001">
    <property type="protein sequence ID" value="OLT58054.1"/>
    <property type="molecule type" value="Genomic_DNA"/>
</dbReference>
<keyword evidence="2" id="KW-1185">Reference proteome</keyword>
<dbReference type="Proteomes" id="UP000186657">
    <property type="component" value="Unassembled WGS sequence"/>
</dbReference>
<reference evidence="1 2" key="1">
    <citation type="submission" date="2016-10" db="EMBL/GenBank/DDBJ databases">
        <title>Comparative genomics uncovers the prolific and rare metabolic potential of the cyanobacterial genus Moorea.</title>
        <authorList>
            <person name="Leao T."/>
            <person name="Castelao G."/>
            <person name="Korobeynikov A."/>
            <person name="Monroe E.A."/>
            <person name="Podell S."/>
            <person name="Glukhov E."/>
            <person name="Allen E."/>
            <person name="Gerwick W.H."/>
            <person name="Gerwick L."/>
        </authorList>
    </citation>
    <scope>NUCLEOTIDE SEQUENCE [LARGE SCALE GENOMIC DNA]</scope>
    <source>
        <strain evidence="1 2">PNG5-198</strain>
    </source>
</reference>
<name>A0A1U7MWM0_9CYAN</name>
<organism evidence="1 2">
    <name type="scientific">Moorena bouillonii PNG</name>
    <dbReference type="NCBI Taxonomy" id="568701"/>
    <lineage>
        <taxon>Bacteria</taxon>
        <taxon>Bacillati</taxon>
        <taxon>Cyanobacteriota</taxon>
        <taxon>Cyanophyceae</taxon>
        <taxon>Coleofasciculales</taxon>
        <taxon>Coleofasciculaceae</taxon>
        <taxon>Moorena</taxon>
    </lineage>
</organism>
<evidence type="ECO:0000313" key="1">
    <source>
        <dbReference type="EMBL" id="OLT58054.1"/>
    </source>
</evidence>
<proteinExistence type="predicted"/>
<sequence>MQRLHAGVSPTRALHQDKVTCLKTNSLSCTLLAQWDSGYADPWLIVTDLSPQQAQRKLVWYARLD</sequence>
<accession>A0A1U7MWM0</accession>